<dbReference type="Gene3D" id="3.40.50.1370">
    <property type="entry name" value="Aspartate/ornithine carbamoyltransferase"/>
    <property type="match status" value="2"/>
</dbReference>
<dbReference type="InterPro" id="IPR036897">
    <property type="entry name" value="CarbamoylP_synth_lsu_oligo_sf"/>
</dbReference>
<dbReference type="EMBL" id="MRZV01000521">
    <property type="protein sequence ID" value="PIK48467.1"/>
    <property type="molecule type" value="Genomic_DNA"/>
</dbReference>
<comment type="catalytic activity">
    <reaction evidence="17">
        <text>hydrogencarbonate + L-glutamine + 2 ATP + H2O = carbamoyl phosphate + L-glutamate + 2 ADP + phosphate + 2 H(+)</text>
        <dbReference type="Rhea" id="RHEA:18633"/>
        <dbReference type="ChEBI" id="CHEBI:15377"/>
        <dbReference type="ChEBI" id="CHEBI:15378"/>
        <dbReference type="ChEBI" id="CHEBI:17544"/>
        <dbReference type="ChEBI" id="CHEBI:29985"/>
        <dbReference type="ChEBI" id="CHEBI:30616"/>
        <dbReference type="ChEBI" id="CHEBI:43474"/>
        <dbReference type="ChEBI" id="CHEBI:58228"/>
        <dbReference type="ChEBI" id="CHEBI:58359"/>
        <dbReference type="ChEBI" id="CHEBI:456216"/>
        <dbReference type="EC" id="6.3.5.5"/>
    </reaction>
</comment>
<dbReference type="PROSITE" id="PS00482">
    <property type="entry name" value="DIHYDROOROTASE_1"/>
    <property type="match status" value="1"/>
</dbReference>
<evidence type="ECO:0000256" key="10">
    <source>
        <dbReference type="ARBA" id="ARBA00022741"/>
    </source>
</evidence>
<comment type="catalytic activity">
    <reaction evidence="16">
        <text>hydrogencarbonate + NH4(+) + 2 ATP = carbamoyl phosphate + 2 ADP + phosphate + 2 H(+)</text>
        <dbReference type="Rhea" id="RHEA:18029"/>
        <dbReference type="ChEBI" id="CHEBI:15378"/>
        <dbReference type="ChEBI" id="CHEBI:17544"/>
        <dbReference type="ChEBI" id="CHEBI:28938"/>
        <dbReference type="ChEBI" id="CHEBI:30616"/>
        <dbReference type="ChEBI" id="CHEBI:43474"/>
        <dbReference type="ChEBI" id="CHEBI:58228"/>
        <dbReference type="ChEBI" id="CHEBI:456216"/>
        <dbReference type="EC" id="6.3.4.16"/>
    </reaction>
</comment>
<evidence type="ECO:0000256" key="13">
    <source>
        <dbReference type="ARBA" id="ARBA00022975"/>
    </source>
</evidence>
<evidence type="ECO:0000256" key="16">
    <source>
        <dbReference type="ARBA" id="ARBA00047359"/>
    </source>
</evidence>
<dbReference type="STRING" id="307972.A0A2G8KKG7"/>
<dbReference type="PRINTS" id="PR00100">
    <property type="entry name" value="AOTCASE"/>
</dbReference>
<evidence type="ECO:0000259" key="24">
    <source>
        <dbReference type="PROSITE" id="PS51855"/>
    </source>
</evidence>
<dbReference type="PROSITE" id="PS50975">
    <property type="entry name" value="ATP_GRASP"/>
    <property type="match status" value="1"/>
</dbReference>
<dbReference type="GO" id="GO:0006541">
    <property type="term" value="P:glutamine metabolic process"/>
    <property type="evidence" value="ECO:0007669"/>
    <property type="project" value="TreeGrafter"/>
</dbReference>
<dbReference type="InterPro" id="IPR011059">
    <property type="entry name" value="Metal-dep_hydrolase_composite"/>
</dbReference>
<dbReference type="InterPro" id="IPR011761">
    <property type="entry name" value="ATP-grasp"/>
</dbReference>
<dbReference type="Pfam" id="PF02786">
    <property type="entry name" value="CPSase_L_D2"/>
    <property type="match status" value="1"/>
</dbReference>
<dbReference type="Gene3D" id="3.40.50.20">
    <property type="match status" value="1"/>
</dbReference>
<feature type="domain" description="ATP-grasp" evidence="23">
    <location>
        <begin position="249"/>
        <end position="440"/>
    </location>
</feature>
<accession>A0A2G8KKG7</accession>
<dbReference type="SMART" id="SM01096">
    <property type="entry name" value="CPSase_L_D3"/>
    <property type="match status" value="1"/>
</dbReference>
<evidence type="ECO:0000256" key="18">
    <source>
        <dbReference type="ARBA" id="ARBA00048859"/>
    </source>
</evidence>
<evidence type="ECO:0000256" key="15">
    <source>
        <dbReference type="ARBA" id="ARBA00044063"/>
    </source>
</evidence>
<dbReference type="PROSITE" id="PS00483">
    <property type="entry name" value="DIHYDROOROTASE_2"/>
    <property type="match status" value="1"/>
</dbReference>
<evidence type="ECO:0000256" key="22">
    <source>
        <dbReference type="SAM" id="MobiDB-lite"/>
    </source>
</evidence>
<dbReference type="Pfam" id="PF02787">
    <property type="entry name" value="CPSase_L_D3"/>
    <property type="match status" value="1"/>
</dbReference>
<dbReference type="InterPro" id="IPR005480">
    <property type="entry name" value="CPSase_lsu_oligo"/>
</dbReference>
<dbReference type="SUPFAM" id="SSF52440">
    <property type="entry name" value="PreATP-grasp domain"/>
    <property type="match status" value="1"/>
</dbReference>
<keyword evidence="26" id="KW-1185">Reference proteome</keyword>
<comment type="cofactor">
    <cofactor evidence="1">
        <name>Zn(2+)</name>
        <dbReference type="ChEBI" id="CHEBI:29105"/>
    </cofactor>
</comment>
<dbReference type="FunFam" id="3.30.1490.20:FF:000001">
    <property type="entry name" value="Carbamoyl-phosphate synthase large chain"/>
    <property type="match status" value="1"/>
</dbReference>
<comment type="pathway">
    <text evidence="3">Pyrimidine metabolism; UMP biosynthesis via de novo pathway; (S)-dihydroorotate from bicarbonate: step 2/3.</text>
</comment>
<dbReference type="FunFam" id="3.30.470.20:FF:000051">
    <property type="entry name" value="Carbamoyl phosphate synthetase II"/>
    <property type="match status" value="1"/>
</dbReference>
<dbReference type="PANTHER" id="PTHR11405:SF5">
    <property type="entry name" value="CAD PROTEIN"/>
    <property type="match status" value="1"/>
</dbReference>
<dbReference type="GO" id="GO:0044205">
    <property type="term" value="P:'de novo' UMP biosynthetic process"/>
    <property type="evidence" value="ECO:0007669"/>
    <property type="project" value="UniProtKB-UniPathway"/>
</dbReference>
<dbReference type="InterPro" id="IPR032466">
    <property type="entry name" value="Metal_Hydrolase"/>
</dbReference>
<dbReference type="InterPro" id="IPR006132">
    <property type="entry name" value="Asp/Orn_carbamoyltranf_P-bd"/>
</dbReference>
<dbReference type="Gene3D" id="3.40.50.1380">
    <property type="entry name" value="Methylglyoxal synthase-like domain"/>
    <property type="match status" value="1"/>
</dbReference>
<dbReference type="GO" id="GO:0006207">
    <property type="term" value="P:'de novo' pyrimidine nucleobase biosynthetic process"/>
    <property type="evidence" value="ECO:0007669"/>
    <property type="project" value="InterPro"/>
</dbReference>
<dbReference type="SUPFAM" id="SSF56059">
    <property type="entry name" value="Glutathione synthetase ATP-binding domain-like"/>
    <property type="match status" value="1"/>
</dbReference>
<dbReference type="InterPro" id="IPR013815">
    <property type="entry name" value="ATP_grasp_subdomain_1"/>
</dbReference>
<evidence type="ECO:0000256" key="21">
    <source>
        <dbReference type="PROSITE-ProRule" id="PRU00409"/>
    </source>
</evidence>
<dbReference type="Proteomes" id="UP000230750">
    <property type="component" value="Unassembled WGS sequence"/>
</dbReference>
<keyword evidence="7" id="KW-0808">Transferase</keyword>
<evidence type="ECO:0000256" key="12">
    <source>
        <dbReference type="ARBA" id="ARBA00022840"/>
    </source>
</evidence>
<evidence type="ECO:0000256" key="17">
    <source>
        <dbReference type="ARBA" id="ARBA00048816"/>
    </source>
</evidence>
<comment type="subcellular location">
    <subcellularLocation>
        <location evidence="2">Nucleus</location>
    </subcellularLocation>
</comment>
<dbReference type="FunFam" id="1.10.1030.10:FF:000001">
    <property type="entry name" value="Carbamoyl-phosphate synthase large chain"/>
    <property type="match status" value="1"/>
</dbReference>
<evidence type="ECO:0000256" key="1">
    <source>
        <dbReference type="ARBA" id="ARBA00001947"/>
    </source>
</evidence>
<dbReference type="Gene3D" id="3.30.470.20">
    <property type="entry name" value="ATP-grasp fold, B domain"/>
    <property type="match status" value="1"/>
</dbReference>
<evidence type="ECO:0000256" key="3">
    <source>
        <dbReference type="ARBA" id="ARBA00004852"/>
    </source>
</evidence>
<dbReference type="GO" id="GO:0019240">
    <property type="term" value="P:citrulline biosynthetic process"/>
    <property type="evidence" value="ECO:0007669"/>
    <property type="project" value="TreeGrafter"/>
</dbReference>
<dbReference type="PANTHER" id="PTHR11405">
    <property type="entry name" value="CARBAMOYLTRANSFERASE FAMILY MEMBER"/>
    <property type="match status" value="1"/>
</dbReference>
<keyword evidence="8" id="KW-0479">Metal-binding</keyword>
<feature type="domain" description="MGS-like" evidence="24">
    <location>
        <begin position="487"/>
        <end position="650"/>
    </location>
</feature>
<dbReference type="PRINTS" id="PR00098">
    <property type="entry name" value="CPSASE"/>
</dbReference>
<evidence type="ECO:0000313" key="26">
    <source>
        <dbReference type="Proteomes" id="UP000230750"/>
    </source>
</evidence>
<dbReference type="GO" id="GO:0004088">
    <property type="term" value="F:carbamoyl-phosphate synthase (glutamine-hydrolyzing) activity"/>
    <property type="evidence" value="ECO:0007669"/>
    <property type="project" value="UniProtKB-EC"/>
</dbReference>
<dbReference type="SUPFAM" id="SSF51556">
    <property type="entry name" value="Metallo-dependent hydrolases"/>
    <property type="match status" value="1"/>
</dbReference>
<keyword evidence="11" id="KW-0378">Hydrolase</keyword>
<feature type="region of interest" description="Disordered" evidence="22">
    <location>
        <begin position="1006"/>
        <end position="1028"/>
    </location>
</feature>
<evidence type="ECO:0000313" key="25">
    <source>
        <dbReference type="EMBL" id="PIK48467.1"/>
    </source>
</evidence>
<dbReference type="EC" id="2.1.3.2" evidence="5"/>
<evidence type="ECO:0000256" key="4">
    <source>
        <dbReference type="ARBA" id="ARBA00012738"/>
    </source>
</evidence>
<dbReference type="NCBIfam" id="NF002032">
    <property type="entry name" value="PRK00856.1"/>
    <property type="match status" value="1"/>
</dbReference>
<evidence type="ECO:0000259" key="23">
    <source>
        <dbReference type="PROSITE" id="PS50975"/>
    </source>
</evidence>
<dbReference type="Pfam" id="PF12890">
    <property type="entry name" value="DHOase"/>
    <property type="match status" value="1"/>
</dbReference>
<dbReference type="EC" id="6.3.5.5" evidence="4"/>
<evidence type="ECO:0000256" key="11">
    <source>
        <dbReference type="ARBA" id="ARBA00022801"/>
    </source>
</evidence>
<evidence type="ECO:0000256" key="20">
    <source>
        <dbReference type="ARBA" id="ARBA00077900"/>
    </source>
</evidence>
<dbReference type="Pfam" id="PF25596">
    <property type="entry name" value="CPSase_L_D1"/>
    <property type="match status" value="1"/>
</dbReference>
<evidence type="ECO:0000256" key="14">
    <source>
        <dbReference type="ARBA" id="ARBA00023242"/>
    </source>
</evidence>
<dbReference type="InterPro" id="IPR036914">
    <property type="entry name" value="MGS-like_dom_sf"/>
</dbReference>
<dbReference type="SUPFAM" id="SSF52335">
    <property type="entry name" value="Methylglyoxal synthase-like"/>
    <property type="match status" value="1"/>
</dbReference>
<dbReference type="InterPro" id="IPR016185">
    <property type="entry name" value="PreATP-grasp_dom_sf"/>
</dbReference>
<evidence type="ECO:0000256" key="6">
    <source>
        <dbReference type="ARBA" id="ARBA00022598"/>
    </source>
</evidence>
<dbReference type="Pfam" id="PF00185">
    <property type="entry name" value="OTCace"/>
    <property type="match status" value="1"/>
</dbReference>
<dbReference type="PROSITE" id="PS00866">
    <property type="entry name" value="CPSASE_1"/>
    <property type="match status" value="1"/>
</dbReference>
<dbReference type="InterPro" id="IPR005483">
    <property type="entry name" value="CPSase_dom"/>
</dbReference>
<keyword evidence="9" id="KW-0677">Repeat</keyword>
<dbReference type="PROSITE" id="PS00097">
    <property type="entry name" value="CARBAMOYLTRANSFERASE"/>
    <property type="match status" value="1"/>
</dbReference>
<proteinExistence type="inferred from homology"/>
<dbReference type="InterPro" id="IPR006131">
    <property type="entry name" value="Asp_carbamoyltransf_Asp/Orn-bd"/>
</dbReference>
<dbReference type="InterPro" id="IPR006130">
    <property type="entry name" value="Asp/Orn_carbamoylTrfase"/>
</dbReference>
<dbReference type="Gene3D" id="3.30.1490.20">
    <property type="entry name" value="ATP-grasp fold, A domain"/>
    <property type="match status" value="1"/>
</dbReference>
<dbReference type="Pfam" id="PF02142">
    <property type="entry name" value="MGS"/>
    <property type="match status" value="1"/>
</dbReference>
<organism evidence="25 26">
    <name type="scientific">Stichopus japonicus</name>
    <name type="common">Sea cucumber</name>
    <dbReference type="NCBI Taxonomy" id="307972"/>
    <lineage>
        <taxon>Eukaryota</taxon>
        <taxon>Metazoa</taxon>
        <taxon>Echinodermata</taxon>
        <taxon>Eleutherozoa</taxon>
        <taxon>Echinozoa</taxon>
        <taxon>Holothuroidea</taxon>
        <taxon>Aspidochirotacea</taxon>
        <taxon>Aspidochirotida</taxon>
        <taxon>Stichopodidae</taxon>
        <taxon>Apostichopus</taxon>
    </lineage>
</organism>
<reference evidence="25 26" key="1">
    <citation type="journal article" date="2017" name="PLoS Biol.">
        <title>The sea cucumber genome provides insights into morphological evolution and visceral regeneration.</title>
        <authorList>
            <person name="Zhang X."/>
            <person name="Sun L."/>
            <person name="Yuan J."/>
            <person name="Sun Y."/>
            <person name="Gao Y."/>
            <person name="Zhang L."/>
            <person name="Li S."/>
            <person name="Dai H."/>
            <person name="Hamel J.F."/>
            <person name="Liu C."/>
            <person name="Yu Y."/>
            <person name="Liu S."/>
            <person name="Lin W."/>
            <person name="Guo K."/>
            <person name="Jin S."/>
            <person name="Xu P."/>
            <person name="Storey K.B."/>
            <person name="Huan P."/>
            <person name="Zhang T."/>
            <person name="Zhou Y."/>
            <person name="Zhang J."/>
            <person name="Lin C."/>
            <person name="Li X."/>
            <person name="Xing L."/>
            <person name="Huo D."/>
            <person name="Sun M."/>
            <person name="Wang L."/>
            <person name="Mercier A."/>
            <person name="Li F."/>
            <person name="Yang H."/>
            <person name="Xiang J."/>
        </authorList>
    </citation>
    <scope>NUCLEOTIDE SEQUENCE [LARGE SCALE GENOMIC DNA]</scope>
    <source>
        <strain evidence="25">Shaxun</strain>
        <tissue evidence="25">Muscle</tissue>
    </source>
</reference>
<dbReference type="GO" id="GO:0005829">
    <property type="term" value="C:cytosol"/>
    <property type="evidence" value="ECO:0007669"/>
    <property type="project" value="TreeGrafter"/>
</dbReference>
<evidence type="ECO:0000256" key="8">
    <source>
        <dbReference type="ARBA" id="ARBA00022723"/>
    </source>
</evidence>
<sequence>MPTDERIFVVATALKAGHTVDQLYQLTKIDRWFLHKFQNIVRCEGKLEEFKVKTVEPELLRQAKQLGFSDKQIAKCIESTELAVRHMRQGFGIRPMVKQIDTVAAEWPASTNYLYLTYNGTTNDLDFPGGYTMVIGSGVYRIGSSVEFDWCAVGCIKELRKMRRKTIMINYNPETVSTDYDMCDRLYFDEISFETVMDIYEIEQPEGVILSMGGQLPNNIAMALHRKRCRILGTSPESIDNAENRFKFSRMLDSIGVLQPQWKELTELEGAKEFCARVGFPCLVRPSYVLSGAAMNVAHTDHDLETFLTSAAAVSKEHPVVISKFILEAKEIDVDAVAKDGELIVVAISEHVENAGVHSGDATLVTPPQDLNQETIDKILQITQAIGHSLHVNGPFNMQLIAKDNQLKVIECNLRVSRSFPFVSKTLGHDFVAIATHIILGEDVETIGPLTENSKVGVKLYRTQNKHNKCPPVFILPSGGGGHVTGVEMASTGEVACFGEDRYEAYLKAMISTGIKIPNKNIFLSIGSYKIQAVDWPYGDGAQGSMNGEPQNIADYLTDGHFDLVINLPTRNGGTRRASSFVTRGYRTRRMAIDKEIPLITDVKKAKLFVEAIRRVGGEPNLKTNIDCLTDSRMLRLPGLIDVHVHLREPGATHKEDFASGTAAALAGGVTMVGVMPNTHPAFIDQETFLLGRKLARLGARCDYALYLGAGPDNAEKLAEIGSQAMGLKMYLNDTFTTLRMDDVTLWKKHFEQWPRHLPLVAHAEGRTTAAVLFLARIINRPIHICHVARREEIEVIRMAKESGMQVTCEVAPHHLFLTAKDLEVIGQGRGQVKPPLCTEDDQKALWDNMDIIDCFATDHAPHSVQEKNSSKPPPGFPGLETMLPLLLTAVNDGKLTIEDIVARLYTNPRHIFSLPEQPNTYIEVDMDQTWVIPQAMTHTKSKWTPFAGRKVKGAVKRVVLRGEVAYIDGQVLVPAGFGQDVRTKPDGVPFTVPAPLSVQVPQQSTLYPSSAPTSAPPSAPASPHKVGVVDKFSYPPKVRRISEGQVSVRTYRDTNLMSPPVSLQPRALQYSSPSHPTVQVGPYGDTTPPMNPLLGVDSLTNKHILSASAMSRDQLHRLFNVAHDFRMLGQKEKVPEQVLKGKVMANMFYEASTRTSSSFMAAMQRLGGTVIPFNESISSHMKGESLADTVQMMAGYCDVIIIRHPKPGAVQTAAQSCRKPVINGGDGVGEHPTQALLDVFTIRERIGTVNNITITMVGDLKHGRTVHSLARLLTLYRVNLRYVSPPNLKMPQAVKDYVSGKGIPQEEFSSLEAALPDTDVLYMTRIQRERFENEEEYKRCCNLYVVTPHTMTKAKERMVLMHPLPRVDEISVEVDSDPRAAYFRQAECGMYVRMALLAMVLGKY</sequence>
<dbReference type="GO" id="GO:0006228">
    <property type="term" value="P:UTP biosynthetic process"/>
    <property type="evidence" value="ECO:0007669"/>
    <property type="project" value="TreeGrafter"/>
</dbReference>
<dbReference type="GO" id="GO:0046872">
    <property type="term" value="F:metal ion binding"/>
    <property type="evidence" value="ECO:0007669"/>
    <property type="project" value="UniProtKB-KW"/>
</dbReference>
<dbReference type="InterPro" id="IPR024403">
    <property type="entry name" value="DHOase_cat"/>
</dbReference>
<dbReference type="NCBIfam" id="TIGR00670">
    <property type="entry name" value="asp_carb_tr"/>
    <property type="match status" value="1"/>
</dbReference>
<dbReference type="GO" id="GO:0004070">
    <property type="term" value="F:aspartate carbamoyltransferase activity"/>
    <property type="evidence" value="ECO:0007669"/>
    <property type="project" value="UniProtKB-EC"/>
</dbReference>
<dbReference type="SUPFAM" id="SSF48108">
    <property type="entry name" value="Carbamoyl phosphate synthetase, large subunit connection domain"/>
    <property type="match status" value="1"/>
</dbReference>
<keyword evidence="6" id="KW-0436">Ligase</keyword>
<dbReference type="GO" id="GO:0016597">
    <property type="term" value="F:amino acid binding"/>
    <property type="evidence" value="ECO:0007669"/>
    <property type="project" value="InterPro"/>
</dbReference>
<dbReference type="FunFam" id="3.40.50.1370:FF:000002">
    <property type="entry name" value="Aspartate carbamoyltransferase 2"/>
    <property type="match status" value="1"/>
</dbReference>
<dbReference type="SUPFAM" id="SSF51338">
    <property type="entry name" value="Composite domain of metallo-dependent hydrolases"/>
    <property type="match status" value="1"/>
</dbReference>
<comment type="catalytic activity">
    <reaction evidence="18">
        <text>carbamoyl phosphate + L-aspartate = N-carbamoyl-L-aspartate + phosphate + H(+)</text>
        <dbReference type="Rhea" id="RHEA:20013"/>
        <dbReference type="ChEBI" id="CHEBI:15378"/>
        <dbReference type="ChEBI" id="CHEBI:29991"/>
        <dbReference type="ChEBI" id="CHEBI:32814"/>
        <dbReference type="ChEBI" id="CHEBI:43474"/>
        <dbReference type="ChEBI" id="CHEBI:58228"/>
        <dbReference type="EC" id="2.1.3.2"/>
    </reaction>
</comment>
<dbReference type="PRINTS" id="PR00101">
    <property type="entry name" value="ATCASE"/>
</dbReference>
<keyword evidence="13" id="KW-0665">Pyrimidine biosynthesis</keyword>
<dbReference type="InterPro" id="IPR036901">
    <property type="entry name" value="Asp/Orn_carbamoylTrfase_sf"/>
</dbReference>
<dbReference type="Gene3D" id="3.20.20.140">
    <property type="entry name" value="Metal-dependent hydrolases"/>
    <property type="match status" value="1"/>
</dbReference>
<dbReference type="HAMAP" id="MF_00001">
    <property type="entry name" value="Asp_carb_tr"/>
    <property type="match status" value="1"/>
</dbReference>
<dbReference type="EC" id="6.3.4.16" evidence="15"/>
<protein>
    <recommendedName>
        <fullName evidence="19">Multifunctional protein CAD</fullName>
        <ecNumber evidence="5">2.1.3.2</ecNumber>
        <ecNumber evidence="15">6.3.4.16</ecNumber>
        <ecNumber evidence="4">6.3.5.5</ecNumber>
    </recommendedName>
    <alternativeName>
        <fullName evidence="20">Carbamoyl phosphate synthetase 2-aspartate transcarbamylase-dihydroorotase</fullName>
    </alternativeName>
</protein>
<dbReference type="InterPro" id="IPR002082">
    <property type="entry name" value="Asp_carbamoyltransf"/>
</dbReference>
<evidence type="ECO:0000256" key="2">
    <source>
        <dbReference type="ARBA" id="ARBA00004123"/>
    </source>
</evidence>
<comment type="caution">
    <text evidence="25">The sequence shown here is derived from an EMBL/GenBank/DDBJ whole genome shotgun (WGS) entry which is preliminary data.</text>
</comment>
<dbReference type="FunFam" id="3.40.50.20:FF:000002">
    <property type="entry name" value="Carbamoyl-phosphate synthase large chain"/>
    <property type="match status" value="1"/>
</dbReference>
<dbReference type="GO" id="GO:0004151">
    <property type="term" value="F:dihydroorotase activity"/>
    <property type="evidence" value="ECO:0007669"/>
    <property type="project" value="TreeGrafter"/>
</dbReference>
<dbReference type="Gene3D" id="1.10.1030.10">
    <property type="entry name" value="Carbamoyl-phosphate synthetase, large subunit oligomerisation domain"/>
    <property type="match status" value="1"/>
</dbReference>
<keyword evidence="12 21" id="KW-0067">ATP-binding</keyword>
<evidence type="ECO:0000256" key="19">
    <source>
        <dbReference type="ARBA" id="ARBA00070057"/>
    </source>
</evidence>
<evidence type="ECO:0000256" key="7">
    <source>
        <dbReference type="ARBA" id="ARBA00022679"/>
    </source>
</evidence>
<dbReference type="UniPathway" id="UPA00070">
    <property type="reaction ID" value="UER00116"/>
</dbReference>
<evidence type="ECO:0000256" key="5">
    <source>
        <dbReference type="ARBA" id="ARBA00013008"/>
    </source>
</evidence>
<keyword evidence="10 21" id="KW-0547">Nucleotide-binding</keyword>
<dbReference type="InterPro" id="IPR002195">
    <property type="entry name" value="Dihydroorotase_CS"/>
</dbReference>
<dbReference type="FunFam" id="3.20.20.140:FF:000015">
    <property type="entry name" value="CAD protein isoform X2"/>
    <property type="match status" value="1"/>
</dbReference>
<dbReference type="OrthoDB" id="434at2759"/>
<dbReference type="InterPro" id="IPR005479">
    <property type="entry name" value="CPAse_ATP-bd"/>
</dbReference>
<dbReference type="InterPro" id="IPR058047">
    <property type="entry name" value="CPSase_preATP-grasp"/>
</dbReference>
<dbReference type="PROSITE" id="PS00867">
    <property type="entry name" value="CPSASE_2"/>
    <property type="match status" value="1"/>
</dbReference>
<dbReference type="InterPro" id="IPR011607">
    <property type="entry name" value="MGS-like_dom"/>
</dbReference>
<name>A0A2G8KKG7_STIJA</name>
<dbReference type="SUPFAM" id="SSF53671">
    <property type="entry name" value="Aspartate/ornithine carbamoyltransferase"/>
    <property type="match status" value="1"/>
</dbReference>
<keyword evidence="14" id="KW-0539">Nucleus</keyword>
<dbReference type="GO" id="GO:0005524">
    <property type="term" value="F:ATP binding"/>
    <property type="evidence" value="ECO:0007669"/>
    <property type="project" value="UniProtKB-UniRule"/>
</dbReference>
<dbReference type="GO" id="GO:0005634">
    <property type="term" value="C:nucleus"/>
    <property type="evidence" value="ECO:0007669"/>
    <property type="project" value="UniProtKB-SubCell"/>
</dbReference>
<dbReference type="PROSITE" id="PS51855">
    <property type="entry name" value="MGS"/>
    <property type="match status" value="1"/>
</dbReference>
<dbReference type="GO" id="GO:0004087">
    <property type="term" value="F:carbamoyl-phosphate synthase (ammonia) activity"/>
    <property type="evidence" value="ECO:0007669"/>
    <property type="project" value="UniProtKB-EC"/>
</dbReference>
<gene>
    <name evidence="25" type="ORF">BSL78_14661</name>
</gene>
<dbReference type="CDD" id="cd01316">
    <property type="entry name" value="CAD_DHOase"/>
    <property type="match status" value="1"/>
</dbReference>
<evidence type="ECO:0000256" key="9">
    <source>
        <dbReference type="ARBA" id="ARBA00022737"/>
    </source>
</evidence>
<dbReference type="Pfam" id="PF02729">
    <property type="entry name" value="OTCace_N"/>
    <property type="match status" value="1"/>
</dbReference>
<dbReference type="FunFam" id="3.40.50.1370:FF:000005">
    <property type="entry name" value="CAD protein-like isoform X1"/>
    <property type="match status" value="1"/>
</dbReference>